<evidence type="ECO:0000256" key="5">
    <source>
        <dbReference type="ARBA" id="ARBA00023237"/>
    </source>
</evidence>
<reference evidence="9" key="1">
    <citation type="journal article" date="2019" name="Int. J. Syst. Evol. Microbiol.">
        <title>The Global Catalogue of Microorganisms (GCM) 10K type strain sequencing project: providing services to taxonomists for standard genome sequencing and annotation.</title>
        <authorList>
            <consortium name="The Broad Institute Genomics Platform"/>
            <consortium name="The Broad Institute Genome Sequencing Center for Infectious Disease"/>
            <person name="Wu L."/>
            <person name="Ma J."/>
        </authorList>
    </citation>
    <scope>NUCLEOTIDE SEQUENCE [LARGE SCALE GENOMIC DNA]</scope>
    <source>
        <strain evidence="9">CECT 8010</strain>
    </source>
</reference>
<evidence type="ECO:0000259" key="6">
    <source>
        <dbReference type="Pfam" id="PF07980"/>
    </source>
</evidence>
<dbReference type="RefSeq" id="WP_379013274.1">
    <property type="nucleotide sequence ID" value="NZ_JBHSDC010000012.1"/>
</dbReference>
<dbReference type="Pfam" id="PF07980">
    <property type="entry name" value="SusD_RagB"/>
    <property type="match status" value="1"/>
</dbReference>
<evidence type="ECO:0000313" key="8">
    <source>
        <dbReference type="EMBL" id="MFC4231699.1"/>
    </source>
</evidence>
<dbReference type="Proteomes" id="UP001595906">
    <property type="component" value="Unassembled WGS sequence"/>
</dbReference>
<comment type="caution">
    <text evidence="8">The sequence shown here is derived from an EMBL/GenBank/DDBJ whole genome shotgun (WGS) entry which is preliminary data.</text>
</comment>
<comment type="similarity">
    <text evidence="2">Belongs to the SusD family.</text>
</comment>
<gene>
    <name evidence="8" type="ORF">ACFOW1_07345</name>
</gene>
<evidence type="ECO:0000313" key="9">
    <source>
        <dbReference type="Proteomes" id="UP001595906"/>
    </source>
</evidence>
<dbReference type="CDD" id="cd08977">
    <property type="entry name" value="SusD"/>
    <property type="match status" value="1"/>
</dbReference>
<dbReference type="EMBL" id="JBHSDC010000012">
    <property type="protein sequence ID" value="MFC4231699.1"/>
    <property type="molecule type" value="Genomic_DNA"/>
</dbReference>
<evidence type="ECO:0000256" key="3">
    <source>
        <dbReference type="ARBA" id="ARBA00022729"/>
    </source>
</evidence>
<evidence type="ECO:0000259" key="7">
    <source>
        <dbReference type="Pfam" id="PF14322"/>
    </source>
</evidence>
<keyword evidence="5" id="KW-0998">Cell outer membrane</keyword>
<dbReference type="InterPro" id="IPR033985">
    <property type="entry name" value="SusD-like_N"/>
</dbReference>
<dbReference type="Pfam" id="PF14322">
    <property type="entry name" value="SusD-like_3"/>
    <property type="match status" value="1"/>
</dbReference>
<sequence length="466" mass="51001">MKKIINKSIVFLLFLGLFSSCKKDFLALTPYTSLSPAQALGTETDLKVALNGAYQGMRATDLFGRTVPVAGDEYADNAYVSVKNSGRYIQFNTYAITVADANVGGFWTAAYNTILRANNIINSPLTGSANIAEYKGEAYAIRATCYFYLVRYFAKPYTDAPTSLGVPIILTADVTQKAARSTVSDVYAQILSDLDKAYANITMFSSSIFYSKYAARALQAKVYLYKGDYANAKTAALDVINNSGFTAITTSNWASYWGSGVARTDKLETLFEVSSDGLNNNGFDALTNIYNQSGYGDLLCADDLYNLYSATDIRKTAGFTTGTRGGLAATFVQKYKNGNGSADPDDTKIMRLSDVYLIAAEASLPGDETSARMYLNYVATRRDASFTGYTSTGAQLLSDIITERRKELAFEGDRYGDMNRLKLDINRSSNFSSIALSLPYSDTRRLFPIPQAELDPNPNMKQNPGY</sequence>
<dbReference type="Gene3D" id="1.25.40.900">
    <property type="match status" value="1"/>
</dbReference>
<evidence type="ECO:0000256" key="2">
    <source>
        <dbReference type="ARBA" id="ARBA00006275"/>
    </source>
</evidence>
<dbReference type="InterPro" id="IPR012944">
    <property type="entry name" value="SusD_RagB_dom"/>
</dbReference>
<keyword evidence="9" id="KW-1185">Reference proteome</keyword>
<proteinExistence type="inferred from homology"/>
<organism evidence="8 9">
    <name type="scientific">Parasediminibacterium paludis</name>
    <dbReference type="NCBI Taxonomy" id="908966"/>
    <lineage>
        <taxon>Bacteria</taxon>
        <taxon>Pseudomonadati</taxon>
        <taxon>Bacteroidota</taxon>
        <taxon>Chitinophagia</taxon>
        <taxon>Chitinophagales</taxon>
        <taxon>Chitinophagaceae</taxon>
        <taxon>Parasediminibacterium</taxon>
    </lineage>
</organism>
<evidence type="ECO:0000256" key="4">
    <source>
        <dbReference type="ARBA" id="ARBA00023136"/>
    </source>
</evidence>
<dbReference type="SUPFAM" id="SSF48452">
    <property type="entry name" value="TPR-like"/>
    <property type="match status" value="1"/>
</dbReference>
<dbReference type="InterPro" id="IPR011990">
    <property type="entry name" value="TPR-like_helical_dom_sf"/>
</dbReference>
<feature type="domain" description="RagB/SusD" evidence="6">
    <location>
        <begin position="325"/>
        <end position="466"/>
    </location>
</feature>
<keyword evidence="4" id="KW-0472">Membrane</keyword>
<dbReference type="PROSITE" id="PS51257">
    <property type="entry name" value="PROKAR_LIPOPROTEIN"/>
    <property type="match status" value="1"/>
</dbReference>
<evidence type="ECO:0000256" key="1">
    <source>
        <dbReference type="ARBA" id="ARBA00004442"/>
    </source>
</evidence>
<dbReference type="Gene3D" id="2.20.20.130">
    <property type="match status" value="1"/>
</dbReference>
<feature type="domain" description="SusD-like N-terminal" evidence="7">
    <location>
        <begin position="24"/>
        <end position="224"/>
    </location>
</feature>
<name>A0ABV8PUA9_9BACT</name>
<keyword evidence="3" id="KW-0732">Signal</keyword>
<comment type="subcellular location">
    <subcellularLocation>
        <location evidence="1">Cell outer membrane</location>
    </subcellularLocation>
</comment>
<protein>
    <submittedName>
        <fullName evidence="8">RagB/SusD family nutrient uptake outer membrane protein</fullName>
    </submittedName>
</protein>
<dbReference type="Gene3D" id="1.25.40.390">
    <property type="match status" value="1"/>
</dbReference>
<accession>A0ABV8PUA9</accession>